<feature type="transmembrane region" description="Helical" evidence="7">
    <location>
        <begin position="7"/>
        <end position="28"/>
    </location>
</feature>
<dbReference type="AlphaFoldDB" id="A0A841KW76"/>
<evidence type="ECO:0000256" key="5">
    <source>
        <dbReference type="ARBA" id="ARBA00022989"/>
    </source>
</evidence>
<keyword evidence="3" id="KW-1003">Cell membrane</keyword>
<dbReference type="Proteomes" id="UP000579281">
    <property type="component" value="Unassembled WGS sequence"/>
</dbReference>
<dbReference type="Pfam" id="PF01891">
    <property type="entry name" value="CbiM"/>
    <property type="match status" value="1"/>
</dbReference>
<feature type="transmembrane region" description="Helical" evidence="7">
    <location>
        <begin position="104"/>
        <end position="127"/>
    </location>
</feature>
<keyword evidence="4 7" id="KW-0812">Transmembrane</keyword>
<evidence type="ECO:0000256" key="6">
    <source>
        <dbReference type="ARBA" id="ARBA00023136"/>
    </source>
</evidence>
<gene>
    <name evidence="9" type="ORF">HNQ80_001261</name>
</gene>
<evidence type="ECO:0000313" key="9">
    <source>
        <dbReference type="EMBL" id="MBB6215172.1"/>
    </source>
</evidence>
<organism evidence="9 10">
    <name type="scientific">Anaerosolibacter carboniphilus</name>
    <dbReference type="NCBI Taxonomy" id="1417629"/>
    <lineage>
        <taxon>Bacteria</taxon>
        <taxon>Bacillati</taxon>
        <taxon>Bacillota</taxon>
        <taxon>Clostridia</taxon>
        <taxon>Peptostreptococcales</taxon>
        <taxon>Thermotaleaceae</taxon>
        <taxon>Anaerosolibacter</taxon>
    </lineage>
</organism>
<dbReference type="EMBL" id="JACHEN010000006">
    <property type="protein sequence ID" value="MBB6215172.1"/>
    <property type="molecule type" value="Genomic_DNA"/>
</dbReference>
<feature type="transmembrane region" description="Helical" evidence="7">
    <location>
        <begin position="183"/>
        <end position="203"/>
    </location>
</feature>
<dbReference type="InterPro" id="IPR002751">
    <property type="entry name" value="CbiM/NikMN"/>
</dbReference>
<protein>
    <submittedName>
        <fullName evidence="9">Cobalt/nickel transport system permease protein</fullName>
    </submittedName>
</protein>
<feature type="transmembrane region" description="Helical" evidence="7">
    <location>
        <begin position="315"/>
        <end position="335"/>
    </location>
</feature>
<dbReference type="InterPro" id="IPR025937">
    <property type="entry name" value="PDGLE_dom"/>
</dbReference>
<dbReference type="GO" id="GO:0000041">
    <property type="term" value="P:transition metal ion transport"/>
    <property type="evidence" value="ECO:0007669"/>
    <property type="project" value="InterPro"/>
</dbReference>
<keyword evidence="10" id="KW-1185">Reference proteome</keyword>
<name>A0A841KW76_9FIRM</name>
<feature type="transmembrane region" description="Helical" evidence="7">
    <location>
        <begin position="40"/>
        <end position="60"/>
    </location>
</feature>
<proteinExistence type="predicted"/>
<feature type="domain" description="PDGLE" evidence="8">
    <location>
        <begin position="225"/>
        <end position="336"/>
    </location>
</feature>
<comment type="caution">
    <text evidence="9">The sequence shown here is derived from an EMBL/GenBank/DDBJ whole genome shotgun (WGS) entry which is preliminary data.</text>
</comment>
<keyword evidence="5 7" id="KW-1133">Transmembrane helix</keyword>
<sequence length="354" mass="37519">MHMADALISPVVGGTMWAATAGIAAYATRKVQHELDEKKVPLMGVMGAFVFASQMINFTIPGTGSSGHLGGGILLAILLGPSAGFLTLASVLMIQALFFADGGLLALGCNIFNMGFYTCFIAYPFIYKKMMSKGYSKKRIFIGTMISAIIGLQLGAFSVVLQTLLSGKTELPFQTFLALMQPIHLAIGIVEGLVTTAVVEFVWRTHPEIIEKAAVGDALGSISIKKVLVIFVAFAVIIGGGLSWFASSNPDGLEWSMFHASGKEELESSSPVHQTLAAIQEKISFLPDYGFKESVDEAAATDNGESEIINPGTSVSGLAGGAMTLLLACLIGMLINKMKRINKGKLIVSEENDV</sequence>
<dbReference type="RefSeq" id="WP_184309235.1">
    <property type="nucleotide sequence ID" value="NZ_JACHEN010000006.1"/>
</dbReference>
<dbReference type="PANTHER" id="PTHR34229:SF1">
    <property type="entry name" value="METAL TRANSPORT PROTEIN HI_1621-RELATED"/>
    <property type="match status" value="1"/>
</dbReference>
<evidence type="ECO:0000256" key="3">
    <source>
        <dbReference type="ARBA" id="ARBA00022475"/>
    </source>
</evidence>
<reference evidence="9 10" key="1">
    <citation type="submission" date="2020-08" db="EMBL/GenBank/DDBJ databases">
        <title>Genomic Encyclopedia of Type Strains, Phase IV (KMG-IV): sequencing the most valuable type-strain genomes for metagenomic binning, comparative biology and taxonomic classification.</title>
        <authorList>
            <person name="Goeker M."/>
        </authorList>
    </citation>
    <scope>NUCLEOTIDE SEQUENCE [LARGE SCALE GENOMIC DNA]</scope>
    <source>
        <strain evidence="9 10">DSM 103526</strain>
    </source>
</reference>
<dbReference type="Gene3D" id="1.10.1760.20">
    <property type="match status" value="1"/>
</dbReference>
<dbReference type="PANTHER" id="PTHR34229">
    <property type="entry name" value="METAL TRANSPORT PROTEIN HI_1621-RELATED"/>
    <property type="match status" value="1"/>
</dbReference>
<evidence type="ECO:0000313" key="10">
    <source>
        <dbReference type="Proteomes" id="UP000579281"/>
    </source>
</evidence>
<feature type="transmembrane region" description="Helical" evidence="7">
    <location>
        <begin position="72"/>
        <end position="98"/>
    </location>
</feature>
<keyword evidence="2" id="KW-0813">Transport</keyword>
<feature type="transmembrane region" description="Helical" evidence="7">
    <location>
        <begin position="227"/>
        <end position="247"/>
    </location>
</feature>
<keyword evidence="6 7" id="KW-0472">Membrane</keyword>
<evidence type="ECO:0000256" key="2">
    <source>
        <dbReference type="ARBA" id="ARBA00022448"/>
    </source>
</evidence>
<dbReference type="GO" id="GO:0005886">
    <property type="term" value="C:plasma membrane"/>
    <property type="evidence" value="ECO:0007669"/>
    <property type="project" value="UniProtKB-SubCell"/>
</dbReference>
<comment type="subcellular location">
    <subcellularLocation>
        <location evidence="1">Cell membrane</location>
        <topology evidence="1">Multi-pass membrane protein</topology>
    </subcellularLocation>
</comment>
<dbReference type="Pfam" id="PF13190">
    <property type="entry name" value="PDGLE"/>
    <property type="match status" value="1"/>
</dbReference>
<evidence type="ECO:0000256" key="7">
    <source>
        <dbReference type="SAM" id="Phobius"/>
    </source>
</evidence>
<evidence type="ECO:0000259" key="8">
    <source>
        <dbReference type="Pfam" id="PF13190"/>
    </source>
</evidence>
<accession>A0A841KW76</accession>
<evidence type="ECO:0000256" key="1">
    <source>
        <dbReference type="ARBA" id="ARBA00004651"/>
    </source>
</evidence>
<evidence type="ECO:0000256" key="4">
    <source>
        <dbReference type="ARBA" id="ARBA00022692"/>
    </source>
</evidence>
<feature type="transmembrane region" description="Helical" evidence="7">
    <location>
        <begin position="139"/>
        <end position="163"/>
    </location>
</feature>